<evidence type="ECO:0008006" key="4">
    <source>
        <dbReference type="Google" id="ProtNLM"/>
    </source>
</evidence>
<protein>
    <recommendedName>
        <fullName evidence="4">Curlin associated repeat-containing protein</fullName>
    </recommendedName>
</protein>
<accession>A0A1I2THP5</accession>
<dbReference type="EMBL" id="FOPC01000006">
    <property type="protein sequence ID" value="SFG64405.1"/>
    <property type="molecule type" value="Genomic_DNA"/>
</dbReference>
<gene>
    <name evidence="2" type="ORF">SAMN04487988_10637</name>
</gene>
<dbReference type="RefSeq" id="WP_092791053.1">
    <property type="nucleotide sequence ID" value="NZ_FOPC01000006.1"/>
</dbReference>
<sequence length="274" mass="28631">MFKLSKTILFSALFLSSTWVLGQGQSEGNDLVNMGQISNLDLGFNNGAFTNQEGNRNKVSIEQTKTSGFNIGDFLNGPGIFSDGFPGQGDFPSQGIDEFPGRGDGPNQDGGLLPVSGSFLPFNLAAVNQMGNRNQTQIGQEGSGLITLVNQMGNGNMASLNSSGINVVQASNQMGRRNEISSEINYNGLGGTVALYNQIGRDNTIDVNVNTTFGLGIQPVLINQVGENNVANVDVSGFSGPGNEIVISQTGGMPMNITQTPGGGMGGFIPGSRR</sequence>
<evidence type="ECO:0000313" key="3">
    <source>
        <dbReference type="Proteomes" id="UP000199642"/>
    </source>
</evidence>
<dbReference type="OrthoDB" id="7857677at2"/>
<feature type="chain" id="PRO_5011606662" description="Curlin associated repeat-containing protein" evidence="1">
    <location>
        <begin position="23"/>
        <end position="274"/>
    </location>
</feature>
<dbReference type="AlphaFoldDB" id="A0A1I2THP5"/>
<feature type="signal peptide" evidence="1">
    <location>
        <begin position="1"/>
        <end position="22"/>
    </location>
</feature>
<keyword evidence="1" id="KW-0732">Signal</keyword>
<evidence type="ECO:0000313" key="2">
    <source>
        <dbReference type="EMBL" id="SFG64405.1"/>
    </source>
</evidence>
<dbReference type="STRING" id="435880.SAMN04487988_10637"/>
<evidence type="ECO:0000256" key="1">
    <source>
        <dbReference type="SAM" id="SignalP"/>
    </source>
</evidence>
<keyword evidence="3" id="KW-1185">Reference proteome</keyword>
<name>A0A1I2THP5_9BACT</name>
<organism evidence="2 3">
    <name type="scientific">Algoriphagus hitonicola</name>
    <dbReference type="NCBI Taxonomy" id="435880"/>
    <lineage>
        <taxon>Bacteria</taxon>
        <taxon>Pseudomonadati</taxon>
        <taxon>Bacteroidota</taxon>
        <taxon>Cytophagia</taxon>
        <taxon>Cytophagales</taxon>
        <taxon>Cyclobacteriaceae</taxon>
        <taxon>Algoriphagus</taxon>
    </lineage>
</organism>
<dbReference type="Proteomes" id="UP000199642">
    <property type="component" value="Unassembled WGS sequence"/>
</dbReference>
<proteinExistence type="predicted"/>
<reference evidence="3" key="1">
    <citation type="submission" date="2016-10" db="EMBL/GenBank/DDBJ databases">
        <authorList>
            <person name="Varghese N."/>
            <person name="Submissions S."/>
        </authorList>
    </citation>
    <scope>NUCLEOTIDE SEQUENCE [LARGE SCALE GENOMIC DNA]</scope>
    <source>
        <strain evidence="3">DSM 19315</strain>
    </source>
</reference>